<gene>
    <name evidence="2" type="ORF">Rhopal_003645-T1</name>
</gene>
<name>A0AAV5GK86_9BASI</name>
<keyword evidence="3" id="KW-1185">Reference proteome</keyword>
<feature type="compositionally biased region" description="Polar residues" evidence="1">
    <location>
        <begin position="237"/>
        <end position="246"/>
    </location>
</feature>
<accession>A0AAV5GK86</accession>
<evidence type="ECO:0000313" key="2">
    <source>
        <dbReference type="EMBL" id="GJN90633.1"/>
    </source>
</evidence>
<reference evidence="2 3" key="1">
    <citation type="submission" date="2021-12" db="EMBL/GenBank/DDBJ databases">
        <title>High titer production of polyol ester of fatty acids by Rhodotorula paludigena BS15 towards product separation-free biomass refinery.</title>
        <authorList>
            <person name="Mano J."/>
            <person name="Ono H."/>
            <person name="Tanaka T."/>
            <person name="Naito K."/>
            <person name="Sushida H."/>
            <person name="Ike M."/>
            <person name="Tokuyasu K."/>
            <person name="Kitaoka M."/>
        </authorList>
    </citation>
    <scope>NUCLEOTIDE SEQUENCE [LARGE SCALE GENOMIC DNA]</scope>
    <source>
        <strain evidence="2 3">BS15</strain>
    </source>
</reference>
<protein>
    <submittedName>
        <fullName evidence="2">Uncharacterized protein</fullName>
    </submittedName>
</protein>
<dbReference type="AlphaFoldDB" id="A0AAV5GK86"/>
<dbReference type="EMBL" id="BQKY01000007">
    <property type="protein sequence ID" value="GJN90633.1"/>
    <property type="molecule type" value="Genomic_DNA"/>
</dbReference>
<feature type="compositionally biased region" description="Basic and acidic residues" evidence="1">
    <location>
        <begin position="247"/>
        <end position="262"/>
    </location>
</feature>
<feature type="region of interest" description="Disordered" evidence="1">
    <location>
        <begin position="232"/>
        <end position="280"/>
    </location>
</feature>
<evidence type="ECO:0000256" key="1">
    <source>
        <dbReference type="SAM" id="MobiDB-lite"/>
    </source>
</evidence>
<proteinExistence type="predicted"/>
<feature type="compositionally biased region" description="Pro residues" evidence="1">
    <location>
        <begin position="271"/>
        <end position="280"/>
    </location>
</feature>
<dbReference type="Proteomes" id="UP001342314">
    <property type="component" value="Unassembled WGS sequence"/>
</dbReference>
<organism evidence="2 3">
    <name type="scientific">Rhodotorula paludigena</name>
    <dbReference type="NCBI Taxonomy" id="86838"/>
    <lineage>
        <taxon>Eukaryota</taxon>
        <taxon>Fungi</taxon>
        <taxon>Dikarya</taxon>
        <taxon>Basidiomycota</taxon>
        <taxon>Pucciniomycotina</taxon>
        <taxon>Microbotryomycetes</taxon>
        <taxon>Sporidiobolales</taxon>
        <taxon>Sporidiobolaceae</taxon>
        <taxon>Rhodotorula</taxon>
    </lineage>
</organism>
<sequence length="280" mass="29954">MSYHLPPNPFSVPPMPFHPPPTPFYAQPMLPRHTDAPLPGAMINVWAPGATLHLGGTASAGSSVLDDRSRGAHFEAQYARSDGTMLGPDAPIDLLAPPLRERLSNRGCIVAFGLPRECVRARDAFVWLMSAARCRGYQGGGPALLAGATADEAGGLVKNGYVVAAFEHQSDAKAILLAFRSPSQTDDTDLPDLPDPASSVYPIVTSARYQPEWRVGMLVPWHTALSVYRPGNAETDPLSTTPPSSGTHEKAQIHHLSQEPRRAAGPIALDTPPPSPEQLR</sequence>
<evidence type="ECO:0000313" key="3">
    <source>
        <dbReference type="Proteomes" id="UP001342314"/>
    </source>
</evidence>
<comment type="caution">
    <text evidence="2">The sequence shown here is derived from an EMBL/GenBank/DDBJ whole genome shotgun (WGS) entry which is preliminary data.</text>
</comment>